<dbReference type="Proteomes" id="UP000009309">
    <property type="component" value="Plasmid pFLIM01"/>
</dbReference>
<feature type="domain" description="Thiopeptide-type bacteriocin biosynthesis" evidence="2">
    <location>
        <begin position="38"/>
        <end position="297"/>
    </location>
</feature>
<proteinExistence type="predicted"/>
<feature type="compositionally biased region" description="Polar residues" evidence="1">
    <location>
        <begin position="10"/>
        <end position="26"/>
    </location>
</feature>
<gene>
    <name evidence="3" type="primary">spaB</name>
    <name evidence="3" type="ORF">BN8_p06738</name>
</gene>
<evidence type="ECO:0000313" key="3">
    <source>
        <dbReference type="EMBL" id="CCH57554.1"/>
    </source>
</evidence>
<dbReference type="NCBIfam" id="TIGR03891">
    <property type="entry name" value="thiopep_ocin"/>
    <property type="match status" value="1"/>
</dbReference>
<keyword evidence="4" id="KW-1185">Reference proteome</keyword>
<organism evidence="3 4">
    <name type="scientific">Fibrisoma limi BUZ 3</name>
    <dbReference type="NCBI Taxonomy" id="1185876"/>
    <lineage>
        <taxon>Bacteria</taxon>
        <taxon>Pseudomonadati</taxon>
        <taxon>Bacteroidota</taxon>
        <taxon>Cytophagia</taxon>
        <taxon>Cytophagales</taxon>
        <taxon>Spirosomataceae</taxon>
        <taxon>Fibrisoma</taxon>
    </lineage>
</organism>
<dbReference type="Pfam" id="PF14028">
    <property type="entry name" value="Lant_dehydr_C"/>
    <property type="match status" value="1"/>
</dbReference>
<reference evidence="3 4" key="1">
    <citation type="journal article" date="2012" name="J. Bacteriol.">
        <title>Genome Sequence of the Filamentous Bacterium Fibrisoma limi BUZ 3T.</title>
        <authorList>
            <person name="Filippini M."/>
            <person name="Qi W."/>
            <person name="Jaenicke S."/>
            <person name="Goesmann A."/>
            <person name="Smits T.H."/>
            <person name="Bagheri H.C."/>
        </authorList>
    </citation>
    <scope>NUCLEOTIDE SEQUENCE [LARGE SCALE GENOMIC DNA]</scope>
    <source>
        <strain evidence="4">BUZ 3T</strain>
        <plasmid evidence="3 4">pFLIM01</plasmid>
    </source>
</reference>
<sequence>MKSAPRDFSSRPTSAGQPQREQNQLGPLQRKFIPGDEWLFLKLYATEQITDSILINLLVPLHHRAMTNKWSSKMFFIRYSDPDHHLRIRFQVTPYGVHKLLDRWNRALKPYLQSGIVKSVSIETYDREVERYHPNWLEHCETIFSADSLSLLTWLKQQQEPTELERYRYAIASVQLYLSSFHLSLGEMTSFTKAMQEAFFSENKGTKALKQKVNELYRKNSLSLFTASPLMEQLLNNRHSTIRPPVESILLDFERLPDKVEKFDVIADLIHMAINRIFPSYQRKHEWIVYHFLARHYETKTAFNNRLG</sequence>
<dbReference type="EMBL" id="HE805916">
    <property type="protein sequence ID" value="CCH57554.1"/>
    <property type="molecule type" value="Genomic_DNA"/>
</dbReference>
<accession>I2GTV3</accession>
<dbReference type="InterPro" id="IPR023809">
    <property type="entry name" value="Thiopep_bacteriocin_synth_dom"/>
</dbReference>
<keyword evidence="3" id="KW-0614">Plasmid</keyword>
<evidence type="ECO:0000256" key="1">
    <source>
        <dbReference type="SAM" id="MobiDB-lite"/>
    </source>
</evidence>
<protein>
    <submittedName>
        <fullName evidence="3">Subtilin biosynthesis protein spaB</fullName>
    </submittedName>
</protein>
<name>I2GTV3_9BACT</name>
<geneLocation type="plasmid" evidence="3 4">
    <name>pFLIM01</name>
</geneLocation>
<evidence type="ECO:0000259" key="2">
    <source>
        <dbReference type="Pfam" id="PF14028"/>
    </source>
</evidence>
<dbReference type="AlphaFoldDB" id="I2GTV3"/>
<evidence type="ECO:0000313" key="4">
    <source>
        <dbReference type="Proteomes" id="UP000009309"/>
    </source>
</evidence>
<feature type="region of interest" description="Disordered" evidence="1">
    <location>
        <begin position="1"/>
        <end position="27"/>
    </location>
</feature>